<evidence type="ECO:0000256" key="1">
    <source>
        <dbReference type="ARBA" id="ARBA00022723"/>
    </source>
</evidence>
<dbReference type="GO" id="GO:0003677">
    <property type="term" value="F:DNA binding"/>
    <property type="evidence" value="ECO:0007669"/>
    <property type="project" value="UniProtKB-KW"/>
</dbReference>
<protein>
    <submittedName>
        <fullName evidence="4">DNA-binding protein</fullName>
    </submittedName>
</protein>
<feature type="domain" description="HIRAN" evidence="3">
    <location>
        <begin position="3"/>
        <end position="56"/>
    </location>
</feature>
<dbReference type="InterPro" id="IPR014905">
    <property type="entry name" value="HIRAN"/>
</dbReference>
<dbReference type="GeneID" id="93159340"/>
<keyword evidence="2" id="KW-0378">Hydrolase</keyword>
<dbReference type="AlphaFoldDB" id="A0A6N7VKB2"/>
<sequence>MSNIYFTVTGLHHYYGDSFLEKEMIVYLKKEKDNEYDKEAISVNLSGLGKIGYVANSPYTVLGESYSAGRLYDKISEEASGKVKFILDKGVICELIE</sequence>
<dbReference type="GO" id="GO:0016818">
    <property type="term" value="F:hydrolase activity, acting on acid anhydrides, in phosphorus-containing anhydrides"/>
    <property type="evidence" value="ECO:0007669"/>
    <property type="project" value="InterPro"/>
</dbReference>
<dbReference type="EMBL" id="VUMR01000054">
    <property type="protein sequence ID" value="MSS56934.1"/>
    <property type="molecule type" value="Genomic_DNA"/>
</dbReference>
<dbReference type="RefSeq" id="WP_154556489.1">
    <property type="nucleotide sequence ID" value="NZ_VUMR01000054.1"/>
</dbReference>
<evidence type="ECO:0000313" key="5">
    <source>
        <dbReference type="Proteomes" id="UP000434241"/>
    </source>
</evidence>
<name>A0A6N7VKB2_9FIRM</name>
<reference evidence="4 5" key="1">
    <citation type="submission" date="2019-08" db="EMBL/GenBank/DDBJ databases">
        <title>In-depth cultivation of the pig gut microbiome towards novel bacterial diversity and tailored functional studies.</title>
        <authorList>
            <person name="Wylensek D."/>
            <person name="Hitch T.C.A."/>
            <person name="Clavel T."/>
        </authorList>
    </citation>
    <scope>NUCLEOTIDE SEQUENCE [LARGE SCALE GENOMIC DNA]</scope>
    <source>
        <strain evidence="4 5">LKV-472-APC-3</strain>
    </source>
</reference>
<accession>A0A6N7VKB2</accession>
<organism evidence="4 5">
    <name type="scientific">Holdemanella porci</name>
    <dbReference type="NCBI Taxonomy" id="2652276"/>
    <lineage>
        <taxon>Bacteria</taxon>
        <taxon>Bacillati</taxon>
        <taxon>Bacillota</taxon>
        <taxon>Erysipelotrichia</taxon>
        <taxon>Erysipelotrichales</taxon>
        <taxon>Erysipelotrichaceae</taxon>
        <taxon>Holdemanella</taxon>
    </lineage>
</organism>
<keyword evidence="4" id="KW-0238">DNA-binding</keyword>
<gene>
    <name evidence="4" type="ORF">FYJ55_08590</name>
</gene>
<evidence type="ECO:0000313" key="4">
    <source>
        <dbReference type="EMBL" id="MSS56934.1"/>
    </source>
</evidence>
<dbReference type="Pfam" id="PF08797">
    <property type="entry name" value="HIRAN"/>
    <property type="match status" value="1"/>
</dbReference>
<dbReference type="GO" id="GO:0008270">
    <property type="term" value="F:zinc ion binding"/>
    <property type="evidence" value="ECO:0007669"/>
    <property type="project" value="InterPro"/>
</dbReference>
<evidence type="ECO:0000256" key="2">
    <source>
        <dbReference type="ARBA" id="ARBA00022801"/>
    </source>
</evidence>
<keyword evidence="1" id="KW-0479">Metal-binding</keyword>
<comment type="caution">
    <text evidence="4">The sequence shown here is derived from an EMBL/GenBank/DDBJ whole genome shotgun (WGS) entry which is preliminary data.</text>
</comment>
<evidence type="ECO:0000259" key="3">
    <source>
        <dbReference type="Pfam" id="PF08797"/>
    </source>
</evidence>
<dbReference type="Gene3D" id="3.30.70.2330">
    <property type="match status" value="1"/>
</dbReference>
<keyword evidence="5" id="KW-1185">Reference proteome</keyword>
<dbReference type="Proteomes" id="UP000434241">
    <property type="component" value="Unassembled WGS sequence"/>
</dbReference>
<proteinExistence type="predicted"/>